<dbReference type="NCBIfam" id="NF012211">
    <property type="entry name" value="tand_rpt_95"/>
    <property type="match status" value="6"/>
</dbReference>
<evidence type="ECO:0000259" key="1">
    <source>
        <dbReference type="Pfam" id="PF18962"/>
    </source>
</evidence>
<dbReference type="PANTHER" id="PTHR34720:SF9">
    <property type="entry name" value="BLR4714 PROTEIN"/>
    <property type="match status" value="1"/>
</dbReference>
<dbReference type="Gene3D" id="2.60.40.3440">
    <property type="match status" value="1"/>
</dbReference>
<dbReference type="AlphaFoldDB" id="A0A7V4WWN5"/>
<evidence type="ECO:0000313" key="2">
    <source>
        <dbReference type="EMBL" id="HGY56686.1"/>
    </source>
</evidence>
<feature type="domain" description="Secretion system C-terminal sorting" evidence="1">
    <location>
        <begin position="628"/>
        <end position="703"/>
    </location>
</feature>
<reference evidence="2" key="1">
    <citation type="journal article" date="2020" name="mSystems">
        <title>Genome- and Community-Level Interaction Insights into Carbon Utilization and Element Cycling Functions of Hydrothermarchaeota in Hydrothermal Sediment.</title>
        <authorList>
            <person name="Zhou Z."/>
            <person name="Liu Y."/>
            <person name="Xu W."/>
            <person name="Pan J."/>
            <person name="Luo Z.H."/>
            <person name="Li M."/>
        </authorList>
    </citation>
    <scope>NUCLEOTIDE SEQUENCE [LARGE SCALE GENOMIC DNA]</scope>
    <source>
        <strain evidence="2">HyVt-577</strain>
    </source>
</reference>
<dbReference type="Gene3D" id="2.60.40.4070">
    <property type="match status" value="1"/>
</dbReference>
<dbReference type="Gene3D" id="2.60.40.2810">
    <property type="match status" value="4"/>
</dbReference>
<dbReference type="Pfam" id="PF18962">
    <property type="entry name" value="Por_Secre_tail"/>
    <property type="match status" value="1"/>
</dbReference>
<proteinExistence type="predicted"/>
<sequence length="706" mass="75494">TVTYTPNTDFFGADSFDYTISDGNGGTATARVHVTVNNINDKPVAVDDQSSTLEETTVSINVLANDSDADNDDLTITKTWGQQHGSVTIEGGGSSISYTPDQNFFGTDSFNYEISDGNGGLDTAKVTVTITNQNDPPVAVDDSASTPEDNAVVVSVLDNDYDPDQETISVTGVTTPQNGTAEISGNGSTVTYTPNANFFGADSFMYWIEDGLSNQDSAMVYVTVTSVNDVPVAVDDNAQTSEEAAVTVYVLDNDSDIDNDVLTVISVTVPSHGTAVIVGDTAVTYTPETNFFGADSFDYTISDGNGGEASATVAISISSENDVPVAVNDTVQTAEETPLLVRVLENDYDADGDHLTVIGVAMPQNGTATVSGDSAVLYTPHNNFNGNDQFNYLINDGNGGTAQATIYVTVTPENDAPVISALPALNFDEDDSLSYLISNWYAYVEDADNPDSTLMYSVIDGKSVTAADKDSVFLFKAPQDWFGTDTLQLVVSDGSLADTADFIVTVNSVNDAPQIVGLPDSLMFNDTSSVVLNMTDYELDVDTPTSGLTWSFEKNNDSLLVSYDSDSKELTLSALVFDGKVELVCTLTDDSSASDVDTIVVRVKKVTAIGEEDLLAGIPKVYSLSQNYPNPFNPSTKIKVGLPKAGKMRIVVFNILGQRVATLWDGYKAAGYHVFTFDASRLTSGIYFYRIETEKFTQVKKMVLMK</sequence>
<dbReference type="Pfam" id="PF17963">
    <property type="entry name" value="Big_9"/>
    <property type="match status" value="5"/>
</dbReference>
<organism evidence="2">
    <name type="scientific">Caldithrix abyssi</name>
    <dbReference type="NCBI Taxonomy" id="187145"/>
    <lineage>
        <taxon>Bacteria</taxon>
        <taxon>Pseudomonadati</taxon>
        <taxon>Calditrichota</taxon>
        <taxon>Calditrichia</taxon>
        <taxon>Calditrichales</taxon>
        <taxon>Calditrichaceae</taxon>
        <taxon>Caldithrix</taxon>
    </lineage>
</organism>
<dbReference type="NCBIfam" id="TIGR04183">
    <property type="entry name" value="Por_Secre_tail"/>
    <property type="match status" value="1"/>
</dbReference>
<accession>A0A7V4WWN5</accession>
<dbReference type="InterPro" id="IPR026444">
    <property type="entry name" value="Secre_tail"/>
</dbReference>
<dbReference type="EMBL" id="DRQG01000124">
    <property type="protein sequence ID" value="HGY56686.1"/>
    <property type="molecule type" value="Genomic_DNA"/>
</dbReference>
<dbReference type="PANTHER" id="PTHR34720">
    <property type="entry name" value="MICROCYSTIN DEPENDENT PROTEIN"/>
    <property type="match status" value="1"/>
</dbReference>
<protein>
    <submittedName>
        <fullName evidence="2">Tandem-95 repeat protein</fullName>
    </submittedName>
</protein>
<dbReference type="Proteomes" id="UP000885779">
    <property type="component" value="Unassembled WGS sequence"/>
</dbReference>
<feature type="non-terminal residue" evidence="2">
    <location>
        <position position="1"/>
    </location>
</feature>
<name>A0A7V4WWN5_CALAY</name>
<comment type="caution">
    <text evidence="2">The sequence shown here is derived from an EMBL/GenBank/DDBJ whole genome shotgun (WGS) entry which is preliminary data.</text>
</comment>
<gene>
    <name evidence="2" type="ORF">ENK44_13345</name>
</gene>